<organism evidence="4">
    <name type="scientific">Oryza meridionalis</name>
    <dbReference type="NCBI Taxonomy" id="40149"/>
    <lineage>
        <taxon>Eukaryota</taxon>
        <taxon>Viridiplantae</taxon>
        <taxon>Streptophyta</taxon>
        <taxon>Embryophyta</taxon>
        <taxon>Tracheophyta</taxon>
        <taxon>Spermatophyta</taxon>
        <taxon>Magnoliopsida</taxon>
        <taxon>Liliopsida</taxon>
        <taxon>Poales</taxon>
        <taxon>Poaceae</taxon>
        <taxon>BOP clade</taxon>
        <taxon>Oryzoideae</taxon>
        <taxon>Oryzeae</taxon>
        <taxon>Oryzinae</taxon>
        <taxon>Oryza</taxon>
    </lineage>
</organism>
<name>A0A0E0DQJ6_9ORYZ</name>
<dbReference type="CDD" id="cd02205">
    <property type="entry name" value="CBS_pair_SF"/>
    <property type="match status" value="2"/>
</dbReference>
<dbReference type="InterPro" id="IPR000644">
    <property type="entry name" value="CBS_dom"/>
</dbReference>
<dbReference type="EnsemblPlants" id="OMERI05G12070.1">
    <property type="protein sequence ID" value="OMERI05G12070.1"/>
    <property type="gene ID" value="OMERI05G12070"/>
</dbReference>
<evidence type="ECO:0000256" key="1">
    <source>
        <dbReference type="ARBA" id="ARBA00022737"/>
    </source>
</evidence>
<keyword evidence="1" id="KW-0677">Repeat</keyword>
<dbReference type="InterPro" id="IPR046342">
    <property type="entry name" value="CBS_dom_sf"/>
</dbReference>
<dbReference type="InterPro" id="IPR050511">
    <property type="entry name" value="AMPK_gamma/SDS23_families"/>
</dbReference>
<keyword evidence="5" id="KW-1185">Reference proteome</keyword>
<evidence type="ECO:0000313" key="5">
    <source>
        <dbReference type="Proteomes" id="UP000008021"/>
    </source>
</evidence>
<sequence>MGAVGTVGVAALGATGPAAVAGLTAAAVGAAVAVKYCMMILESYRWSPFVPITLDTSMLTVLLLLPKYRLRNVPVTEPDKPIIKNFITQTGVVITVNNGDLILEAFKCMKDNKIGGVPVVEGPNRNFVGQCEHKGCIKPSDYLLTRESFFKFCISMFLMINLPYRYRQLTVMEFMKTIGSTVPDSGKPPLTSSPDASLGSVIDSIASRITHRIYVVDGDFEVVGVVTLRARDVISCFIYEPPGYCDDYLASAMDKLEDKGAGSTVPDSGKPPLTSSPDASLGSVIDSIASRITHRIYVVDGDFEVVGVVTLRARDVISCFIYEPPGYCDDYLASAMDKLEDKGAGSVDTS</sequence>
<feature type="domain" description="CBS" evidence="3">
    <location>
        <begin position="188"/>
        <end position="238"/>
    </location>
</feature>
<dbReference type="SMART" id="SM00116">
    <property type="entry name" value="CBS"/>
    <property type="match status" value="3"/>
</dbReference>
<dbReference type="Pfam" id="PF00571">
    <property type="entry name" value="CBS"/>
    <property type="match status" value="3"/>
</dbReference>
<dbReference type="HOGENOM" id="CLU_793167_0_0_1"/>
<reference evidence="4" key="2">
    <citation type="submission" date="2018-05" db="EMBL/GenBank/DDBJ databases">
        <title>OmerRS3 (Oryza meridionalis Reference Sequence Version 3).</title>
        <authorList>
            <person name="Zhang J."/>
            <person name="Kudrna D."/>
            <person name="Lee S."/>
            <person name="Talag J."/>
            <person name="Welchert J."/>
            <person name="Wing R.A."/>
        </authorList>
    </citation>
    <scope>NUCLEOTIDE SEQUENCE [LARGE SCALE GENOMIC DNA]</scope>
    <source>
        <strain evidence="4">cv. OR44</strain>
    </source>
</reference>
<evidence type="ECO:0000313" key="4">
    <source>
        <dbReference type="EnsemblPlants" id="OMERI05G12070.1"/>
    </source>
</evidence>
<dbReference type="Gramene" id="OMERI05G12070.1">
    <property type="protein sequence ID" value="OMERI05G12070.1"/>
    <property type="gene ID" value="OMERI05G12070"/>
</dbReference>
<evidence type="ECO:0000256" key="2">
    <source>
        <dbReference type="ARBA" id="ARBA00023122"/>
    </source>
</evidence>
<proteinExistence type="predicted"/>
<dbReference type="Proteomes" id="UP000008021">
    <property type="component" value="Chromosome 5"/>
</dbReference>
<accession>A0A0E0DQJ6</accession>
<feature type="domain" description="CBS" evidence="3">
    <location>
        <begin position="271"/>
        <end position="321"/>
    </location>
</feature>
<dbReference type="AlphaFoldDB" id="A0A0E0DQJ6"/>
<reference evidence="4" key="1">
    <citation type="submission" date="2015-04" db="UniProtKB">
        <authorList>
            <consortium name="EnsemblPlants"/>
        </authorList>
    </citation>
    <scope>IDENTIFICATION</scope>
</reference>
<dbReference type="Gene3D" id="3.10.580.10">
    <property type="entry name" value="CBS-domain"/>
    <property type="match status" value="2"/>
</dbReference>
<evidence type="ECO:0000259" key="3">
    <source>
        <dbReference type="SMART" id="SM00116"/>
    </source>
</evidence>
<keyword evidence="2" id="KW-0129">CBS domain</keyword>
<dbReference type="PANTHER" id="PTHR13780">
    <property type="entry name" value="AMP-ACTIVATED PROTEIN KINASE, GAMMA REGULATORY SUBUNIT"/>
    <property type="match status" value="1"/>
</dbReference>
<dbReference type="PANTHER" id="PTHR13780:SF47">
    <property type="entry name" value="SNF1-RELATED PROTEIN KINASE REGULATORY SUBUNIT GAMMA-1-LIKE"/>
    <property type="match status" value="1"/>
</dbReference>
<dbReference type="STRING" id="40149.A0A0E0DQJ6"/>
<dbReference type="SUPFAM" id="SSF54631">
    <property type="entry name" value="CBS-domain pair"/>
    <property type="match status" value="2"/>
</dbReference>
<protein>
    <recommendedName>
        <fullName evidence="3">CBS domain-containing protein</fullName>
    </recommendedName>
</protein>
<feature type="domain" description="CBS" evidence="3">
    <location>
        <begin position="92"/>
        <end position="141"/>
    </location>
</feature>